<dbReference type="EMBL" id="JBHSOW010000013">
    <property type="protein sequence ID" value="MFC5648020.1"/>
    <property type="molecule type" value="Genomic_DNA"/>
</dbReference>
<name>A0ABW0VR22_9BACL</name>
<evidence type="ECO:0000313" key="2">
    <source>
        <dbReference type="EMBL" id="MFC5648020.1"/>
    </source>
</evidence>
<comment type="caution">
    <text evidence="2">The sequence shown here is derived from an EMBL/GenBank/DDBJ whole genome shotgun (WGS) entry which is preliminary data.</text>
</comment>
<dbReference type="RefSeq" id="WP_379186487.1">
    <property type="nucleotide sequence ID" value="NZ_JBHSOW010000013.1"/>
</dbReference>
<evidence type="ECO:0008006" key="4">
    <source>
        <dbReference type="Google" id="ProtNLM"/>
    </source>
</evidence>
<evidence type="ECO:0000256" key="1">
    <source>
        <dbReference type="SAM" id="SignalP"/>
    </source>
</evidence>
<evidence type="ECO:0000313" key="3">
    <source>
        <dbReference type="Proteomes" id="UP001596047"/>
    </source>
</evidence>
<keyword evidence="3" id="KW-1185">Reference proteome</keyword>
<keyword evidence="1" id="KW-0732">Signal</keyword>
<proteinExistence type="predicted"/>
<gene>
    <name evidence="2" type="ORF">ACFPYJ_02585</name>
</gene>
<dbReference type="PROSITE" id="PS51257">
    <property type="entry name" value="PROKAR_LIPOPROTEIN"/>
    <property type="match status" value="1"/>
</dbReference>
<accession>A0ABW0VR22</accession>
<feature type="chain" id="PRO_5045614216" description="DUF3221 domain-containing protein" evidence="1">
    <location>
        <begin position="22"/>
        <end position="122"/>
    </location>
</feature>
<feature type="signal peptide" evidence="1">
    <location>
        <begin position="1"/>
        <end position="21"/>
    </location>
</feature>
<organism evidence="2 3">
    <name type="scientific">Paenibacillus solisilvae</name>
    <dbReference type="NCBI Taxonomy" id="2486751"/>
    <lineage>
        <taxon>Bacteria</taxon>
        <taxon>Bacillati</taxon>
        <taxon>Bacillota</taxon>
        <taxon>Bacilli</taxon>
        <taxon>Bacillales</taxon>
        <taxon>Paenibacillaceae</taxon>
        <taxon>Paenibacillus</taxon>
    </lineage>
</organism>
<protein>
    <recommendedName>
        <fullName evidence="4">DUF3221 domain-containing protein</fullName>
    </recommendedName>
</protein>
<dbReference type="Proteomes" id="UP001596047">
    <property type="component" value="Unassembled WGS sequence"/>
</dbReference>
<sequence length="122" mass="14198">MRINRMILISMFLLTSCSTTSVITDKISTDVPPVIEKKNGNQIIEYRYDAMVRRGNEYADGNKLVLDSNYYQQNAFRRGDIIYFQTPSNSTVKEPKENIARIDAPMLIRSFLRPDRYSRHNS</sequence>
<reference evidence="3" key="1">
    <citation type="journal article" date="2019" name="Int. J. Syst. Evol. Microbiol.">
        <title>The Global Catalogue of Microorganisms (GCM) 10K type strain sequencing project: providing services to taxonomists for standard genome sequencing and annotation.</title>
        <authorList>
            <consortium name="The Broad Institute Genomics Platform"/>
            <consortium name="The Broad Institute Genome Sequencing Center for Infectious Disease"/>
            <person name="Wu L."/>
            <person name="Ma J."/>
        </authorList>
    </citation>
    <scope>NUCLEOTIDE SEQUENCE [LARGE SCALE GENOMIC DNA]</scope>
    <source>
        <strain evidence="3">CGMCC 1.3240</strain>
    </source>
</reference>